<dbReference type="Pfam" id="PF00883">
    <property type="entry name" value="Peptidase_M17"/>
    <property type="match status" value="1"/>
</dbReference>
<dbReference type="InterPro" id="IPR043472">
    <property type="entry name" value="Macro_dom-like"/>
</dbReference>
<evidence type="ECO:0000256" key="5">
    <source>
        <dbReference type="ARBA" id="ARBA00022670"/>
    </source>
</evidence>
<dbReference type="GO" id="GO:0006508">
    <property type="term" value="P:proteolysis"/>
    <property type="evidence" value="ECO:0007669"/>
    <property type="project" value="UniProtKB-KW"/>
</dbReference>
<dbReference type="InterPro" id="IPR008283">
    <property type="entry name" value="Peptidase_M17_N"/>
</dbReference>
<comment type="function">
    <text evidence="8">Presumably involved in the processing and regular turnover of intracellular proteins. Catalyzes the removal of unsubstituted N-terminal amino acids from various peptides.</text>
</comment>
<feature type="binding site" evidence="8">
    <location>
        <position position="261"/>
    </location>
    <ligand>
        <name>Mn(2+)</name>
        <dbReference type="ChEBI" id="CHEBI:29035"/>
        <label>2</label>
    </ligand>
</feature>
<keyword evidence="8" id="KW-0479">Metal-binding</keyword>
<feature type="binding site" evidence="8">
    <location>
        <position position="338"/>
    </location>
    <ligand>
        <name>Mn(2+)</name>
        <dbReference type="ChEBI" id="CHEBI:29035"/>
        <label>1</label>
    </ligand>
</feature>
<evidence type="ECO:0000313" key="11">
    <source>
        <dbReference type="Proteomes" id="UP000028926"/>
    </source>
</evidence>
<dbReference type="STRING" id="91604.ID47_08155"/>
<comment type="similarity">
    <text evidence="3 8">Belongs to the peptidase M17 family.</text>
</comment>
<dbReference type="PROSITE" id="PS00631">
    <property type="entry name" value="CYTOSOL_AP"/>
    <property type="match status" value="1"/>
</dbReference>
<evidence type="ECO:0000259" key="9">
    <source>
        <dbReference type="PROSITE" id="PS00631"/>
    </source>
</evidence>
<dbReference type="InterPro" id="IPR011356">
    <property type="entry name" value="Leucine_aapep/pepB"/>
</dbReference>
<dbReference type="Gene3D" id="3.40.220.10">
    <property type="entry name" value="Leucine Aminopeptidase, subunit E, domain 1"/>
    <property type="match status" value="1"/>
</dbReference>
<evidence type="ECO:0000256" key="8">
    <source>
        <dbReference type="HAMAP-Rule" id="MF_00181"/>
    </source>
</evidence>
<dbReference type="PANTHER" id="PTHR11963">
    <property type="entry name" value="LEUCINE AMINOPEPTIDASE-RELATED"/>
    <property type="match status" value="1"/>
</dbReference>
<evidence type="ECO:0000256" key="3">
    <source>
        <dbReference type="ARBA" id="ARBA00009528"/>
    </source>
</evidence>
<feature type="binding site" evidence="8">
    <location>
        <position position="279"/>
    </location>
    <ligand>
        <name>Mn(2+)</name>
        <dbReference type="ChEBI" id="CHEBI:29035"/>
        <label>2</label>
    </ligand>
</feature>
<evidence type="ECO:0000256" key="2">
    <source>
        <dbReference type="ARBA" id="ARBA00000967"/>
    </source>
</evidence>
<evidence type="ECO:0000313" key="10">
    <source>
        <dbReference type="EMBL" id="AIK96698.1"/>
    </source>
</evidence>
<evidence type="ECO:0000256" key="1">
    <source>
        <dbReference type="ARBA" id="ARBA00000135"/>
    </source>
</evidence>
<comment type="catalytic activity">
    <reaction evidence="2 8">
        <text>Release of an N-terminal amino acid, preferentially leucine, but not glutamic or aspartic acids.</text>
        <dbReference type="EC" id="3.4.11.10"/>
    </reaction>
</comment>
<feature type="binding site" evidence="8">
    <location>
        <position position="256"/>
    </location>
    <ligand>
        <name>Mn(2+)</name>
        <dbReference type="ChEBI" id="CHEBI:29035"/>
        <label>2</label>
    </ligand>
</feature>
<dbReference type="Proteomes" id="UP000028926">
    <property type="component" value="Chromosome"/>
</dbReference>
<accession>A0A077AYJ9</accession>
<feature type="active site" evidence="8">
    <location>
        <position position="268"/>
    </location>
</feature>
<keyword evidence="5 8" id="KW-0645">Protease</keyword>
<evidence type="ECO:0000256" key="6">
    <source>
        <dbReference type="ARBA" id="ARBA00022801"/>
    </source>
</evidence>
<keyword evidence="11" id="KW-1185">Reference proteome</keyword>
<keyword evidence="8" id="KW-0963">Cytoplasm</keyword>
<dbReference type="NCBIfam" id="NF002074">
    <property type="entry name" value="PRK00913.1-4"/>
    <property type="match status" value="1"/>
</dbReference>
<dbReference type="NCBIfam" id="NF002075">
    <property type="entry name" value="PRK00913.2-2"/>
    <property type="match status" value="1"/>
</dbReference>
<dbReference type="SUPFAM" id="SSF52949">
    <property type="entry name" value="Macro domain-like"/>
    <property type="match status" value="1"/>
</dbReference>
<feature type="binding site" evidence="8">
    <location>
        <position position="340"/>
    </location>
    <ligand>
        <name>Mn(2+)</name>
        <dbReference type="ChEBI" id="CHEBI:29035"/>
        <label>2</label>
    </ligand>
</feature>
<feature type="binding site" evidence="8">
    <location>
        <position position="261"/>
    </location>
    <ligand>
        <name>Mn(2+)</name>
        <dbReference type="ChEBI" id="CHEBI:29035"/>
        <label>1</label>
    </ligand>
</feature>
<reference evidence="10 11" key="1">
    <citation type="submission" date="2014-07" db="EMBL/GenBank/DDBJ databases">
        <title>Comparative genomic insights into amoeba endosymbionts belonging to the families of Holosporaceae and Candidatus Midichloriaceae within Rickettsiales.</title>
        <authorList>
            <person name="Wang Z."/>
            <person name="Wu M."/>
        </authorList>
    </citation>
    <scope>NUCLEOTIDE SEQUENCE [LARGE SCALE GENOMIC DNA]</scope>
    <source>
        <strain evidence="10">PRA3</strain>
    </source>
</reference>
<dbReference type="GO" id="GO:0070006">
    <property type="term" value="F:metalloaminopeptidase activity"/>
    <property type="evidence" value="ECO:0007669"/>
    <property type="project" value="InterPro"/>
</dbReference>
<keyword evidence="7 8" id="KW-0464">Manganese</keyword>
<protein>
    <recommendedName>
        <fullName evidence="8">Probable cytosol aminopeptidase</fullName>
        <ecNumber evidence="8">3.4.11.1</ecNumber>
    </recommendedName>
    <alternativeName>
        <fullName evidence="8">Leucine aminopeptidase</fullName>
        <shortName evidence="8">LAP</shortName>
        <ecNumber evidence="8">3.4.11.10</ecNumber>
    </alternativeName>
    <alternativeName>
        <fullName evidence="8">Leucyl aminopeptidase</fullName>
    </alternativeName>
</protein>
<dbReference type="EC" id="3.4.11.1" evidence="8"/>
<dbReference type="Gene3D" id="3.40.630.10">
    <property type="entry name" value="Zn peptidases"/>
    <property type="match status" value="1"/>
</dbReference>
<dbReference type="PANTHER" id="PTHR11963:SF23">
    <property type="entry name" value="CYTOSOL AMINOPEPTIDASE"/>
    <property type="match status" value="1"/>
</dbReference>
<dbReference type="CDD" id="cd00433">
    <property type="entry name" value="Peptidase_M17"/>
    <property type="match status" value="1"/>
</dbReference>
<dbReference type="HAMAP" id="MF_00181">
    <property type="entry name" value="Cytosol_peptidase_M17"/>
    <property type="match status" value="1"/>
</dbReference>
<evidence type="ECO:0000256" key="7">
    <source>
        <dbReference type="ARBA" id="ARBA00023211"/>
    </source>
</evidence>
<dbReference type="GO" id="GO:0030145">
    <property type="term" value="F:manganese ion binding"/>
    <property type="evidence" value="ECO:0007669"/>
    <property type="project" value="UniProtKB-UniRule"/>
</dbReference>
<dbReference type="PRINTS" id="PR00481">
    <property type="entry name" value="LAMNOPPTDASE"/>
</dbReference>
<gene>
    <name evidence="8" type="primary">pepA</name>
    <name evidence="10" type="ORF">ID47_08155</name>
</gene>
<dbReference type="OrthoDB" id="9809354at2"/>
<dbReference type="InterPro" id="IPR023042">
    <property type="entry name" value="Peptidase_M17_leu_NH2_pept"/>
</dbReference>
<dbReference type="eggNOG" id="COG0260">
    <property type="taxonomic scope" value="Bacteria"/>
</dbReference>
<dbReference type="NCBIfam" id="NF002077">
    <property type="entry name" value="PRK00913.2-4"/>
    <property type="match status" value="1"/>
</dbReference>
<comment type="catalytic activity">
    <reaction evidence="1 8">
        <text>Release of an N-terminal amino acid, Xaa-|-Yaa-, in which Xaa is preferably Leu, but may be other amino acids including Pro although not Arg or Lys, and Yaa may be Pro. Amino acid amides and methyl esters are also readily hydrolyzed, but rates on arylamides are exceedingly low.</text>
        <dbReference type="EC" id="3.4.11.1"/>
    </reaction>
</comment>
<comment type="cofactor">
    <cofactor evidence="8">
        <name>Mn(2+)</name>
        <dbReference type="ChEBI" id="CHEBI:29035"/>
    </cofactor>
    <text evidence="8">Binds 2 manganese ions per subunit.</text>
</comment>
<organism evidence="10 11">
    <name type="scientific">Candidatus Odyssella acanthamoebae</name>
    <dbReference type="NCBI Taxonomy" id="91604"/>
    <lineage>
        <taxon>Bacteria</taxon>
        <taxon>Pseudomonadati</taxon>
        <taxon>Pseudomonadota</taxon>
        <taxon>Alphaproteobacteria</taxon>
        <taxon>Holosporales</taxon>
        <taxon>Candidatus Paracaedibacteraceae</taxon>
        <taxon>Candidatus Odyssella</taxon>
    </lineage>
</organism>
<dbReference type="InterPro" id="IPR000819">
    <property type="entry name" value="Peptidase_M17_C"/>
</dbReference>
<comment type="subcellular location">
    <subcellularLocation>
        <location evidence="8">Cytoplasm</location>
    </subcellularLocation>
</comment>
<keyword evidence="4 8" id="KW-0031">Aminopeptidase</keyword>
<sequence>MKIEFNKPALPTAGILAVIITSKNFDSFISDLDAKMSGQLKAIVNADDFDFKKGSVVSLVYPQGTNLTKLHLIAADAEKLKDHYQLELLGAKIYSALGKEQAESVTIYSPELGDVQAAGIIASGLLLKSWSFPKYFTKKEKSEFCQVKHATVLTENTAETFAKFKELEQVAEGVFLARHVASEPPNVIYPETLAQQAQSLEKLGVKVEVFGEKELTKMGFNALLGVGQGSSKESKVVVMQWNGGNADDKPVAFVGKGVTFDTGGISIKAAQDMDAMKWDMGGAGAVLGVMRALAGRNAKVNAVGVMGLVENMPDGNAQRPGDVVTSLSGQTIEILNTDAEGRLVLADALWYTQDRFKPSYMVNLATLTGAVIIALGSDHAGLFSNDDELADMLAESGKKVSEKLWRLPLSEAYDKDIDSLIADVKNLGNGRNAGSIAAAQFLQRFVNGTKWAHLDIAGTTWDSKAKGTYQAGATAFGVRLLNHWVKKHIEKATS</sequence>
<name>A0A077AYJ9_9PROT</name>
<feature type="domain" description="Cytosol aminopeptidase" evidence="9">
    <location>
        <begin position="336"/>
        <end position="343"/>
    </location>
</feature>
<proteinExistence type="inferred from homology"/>
<dbReference type="KEGG" id="paca:ID47_08155"/>
<dbReference type="SUPFAM" id="SSF53187">
    <property type="entry name" value="Zn-dependent exopeptidases"/>
    <property type="match status" value="1"/>
</dbReference>
<dbReference type="Pfam" id="PF02789">
    <property type="entry name" value="Peptidase_M17_N"/>
    <property type="match status" value="1"/>
</dbReference>
<dbReference type="RefSeq" id="WP_038465324.1">
    <property type="nucleotide sequence ID" value="NZ_CP008941.1"/>
</dbReference>
<dbReference type="EMBL" id="CP008941">
    <property type="protein sequence ID" value="AIK96698.1"/>
    <property type="molecule type" value="Genomic_DNA"/>
</dbReference>
<feature type="binding site" evidence="8">
    <location>
        <position position="340"/>
    </location>
    <ligand>
        <name>Mn(2+)</name>
        <dbReference type="ChEBI" id="CHEBI:29035"/>
        <label>1</label>
    </ligand>
</feature>
<evidence type="ECO:0000256" key="4">
    <source>
        <dbReference type="ARBA" id="ARBA00022438"/>
    </source>
</evidence>
<keyword evidence="6 8" id="KW-0378">Hydrolase</keyword>
<dbReference type="EC" id="3.4.11.10" evidence="8"/>
<dbReference type="GO" id="GO:0005737">
    <property type="term" value="C:cytoplasm"/>
    <property type="evidence" value="ECO:0007669"/>
    <property type="project" value="UniProtKB-SubCell"/>
</dbReference>
<dbReference type="HOGENOM" id="CLU_013734_6_0_5"/>
<feature type="active site" evidence="8">
    <location>
        <position position="342"/>
    </location>
</feature>
<dbReference type="AlphaFoldDB" id="A0A077AYJ9"/>